<evidence type="ECO:0000313" key="8">
    <source>
        <dbReference type="EMBL" id="HJC15428.1"/>
    </source>
</evidence>
<dbReference type="PANTHER" id="PTHR33545">
    <property type="entry name" value="UPF0750 MEMBRANE PROTEIN YITT-RELATED"/>
    <property type="match status" value="1"/>
</dbReference>
<dbReference type="Pfam" id="PF02588">
    <property type="entry name" value="YitT_membrane"/>
    <property type="match status" value="1"/>
</dbReference>
<gene>
    <name evidence="8" type="ORF">H9705_06325</name>
</gene>
<sequence length="301" mass="32693">MKQNHIRHLKKWSADIAADLLGGILIAVGTYNFAAMAQFPMAGLTGISLIFYHLFGLPIGRTVILLNLPIAALCFRILGRRFFLCSVRTIIITSLIMDYAAPLFPVYSGDRMLAAICTGVFSGLGYALIYMRDSSTGGEDFIMLSVRALHPHLSLGKISFALDAVIVFLGTLIVSGDMDSMIYGMIVTFLMAVVMDKVMYGISAGKMALIITEHARETAEAIDAATGRGCTFLKAEGSYSREEKDVVMCACSNKQMYRIRNAVRAVDPNAFLIIMESNEVVGEGFRSAPGQPPTLPDAHGE</sequence>
<evidence type="ECO:0000256" key="5">
    <source>
        <dbReference type="ARBA" id="ARBA00023136"/>
    </source>
</evidence>
<dbReference type="PANTHER" id="PTHR33545:SF5">
    <property type="entry name" value="UPF0750 MEMBRANE PROTEIN YITT"/>
    <property type="match status" value="1"/>
</dbReference>
<keyword evidence="5 6" id="KW-0472">Membrane</keyword>
<name>A0A9D2N944_9FIRM</name>
<feature type="transmembrane region" description="Helical" evidence="6">
    <location>
        <begin position="112"/>
        <end position="131"/>
    </location>
</feature>
<feature type="transmembrane region" description="Helical" evidence="6">
    <location>
        <begin position="82"/>
        <end position="100"/>
    </location>
</feature>
<dbReference type="CDD" id="cd16380">
    <property type="entry name" value="YitT_C"/>
    <property type="match status" value="1"/>
</dbReference>
<feature type="transmembrane region" description="Helical" evidence="6">
    <location>
        <begin position="152"/>
        <end position="174"/>
    </location>
</feature>
<feature type="transmembrane region" description="Helical" evidence="6">
    <location>
        <begin position="12"/>
        <end position="31"/>
    </location>
</feature>
<dbReference type="InterPro" id="IPR051461">
    <property type="entry name" value="UPF0750_membrane"/>
</dbReference>
<feature type="transmembrane region" description="Helical" evidence="6">
    <location>
        <begin position="180"/>
        <end position="200"/>
    </location>
</feature>
<feature type="transmembrane region" description="Helical" evidence="6">
    <location>
        <begin position="51"/>
        <end position="75"/>
    </location>
</feature>
<dbReference type="GO" id="GO:0005886">
    <property type="term" value="C:plasma membrane"/>
    <property type="evidence" value="ECO:0007669"/>
    <property type="project" value="UniProtKB-SubCell"/>
</dbReference>
<evidence type="ECO:0000256" key="1">
    <source>
        <dbReference type="ARBA" id="ARBA00004651"/>
    </source>
</evidence>
<proteinExistence type="predicted"/>
<dbReference type="Gene3D" id="3.30.70.120">
    <property type="match status" value="1"/>
</dbReference>
<evidence type="ECO:0000256" key="6">
    <source>
        <dbReference type="SAM" id="Phobius"/>
    </source>
</evidence>
<organism evidence="8 9">
    <name type="scientific">Candidatus Fusicatenibacter intestinigallinarum</name>
    <dbReference type="NCBI Taxonomy" id="2838598"/>
    <lineage>
        <taxon>Bacteria</taxon>
        <taxon>Bacillati</taxon>
        <taxon>Bacillota</taxon>
        <taxon>Clostridia</taxon>
        <taxon>Lachnospirales</taxon>
        <taxon>Lachnospiraceae</taxon>
        <taxon>Fusicatenibacter</taxon>
    </lineage>
</organism>
<comment type="caution">
    <text evidence="8">The sequence shown here is derived from an EMBL/GenBank/DDBJ whole genome shotgun (WGS) entry which is preliminary data.</text>
</comment>
<dbReference type="InterPro" id="IPR003740">
    <property type="entry name" value="YitT"/>
</dbReference>
<dbReference type="Proteomes" id="UP000823849">
    <property type="component" value="Unassembled WGS sequence"/>
</dbReference>
<accession>A0A9D2N944</accession>
<dbReference type="InterPro" id="IPR015867">
    <property type="entry name" value="N-reg_PII/ATP_PRibTrfase_C"/>
</dbReference>
<comment type="subcellular location">
    <subcellularLocation>
        <location evidence="1">Cell membrane</location>
        <topology evidence="1">Multi-pass membrane protein</topology>
    </subcellularLocation>
</comment>
<dbReference type="Pfam" id="PF10035">
    <property type="entry name" value="DUF2179"/>
    <property type="match status" value="1"/>
</dbReference>
<dbReference type="AlphaFoldDB" id="A0A9D2N944"/>
<protein>
    <submittedName>
        <fullName evidence="8">YitT family protein</fullName>
    </submittedName>
</protein>
<evidence type="ECO:0000259" key="7">
    <source>
        <dbReference type="Pfam" id="PF10035"/>
    </source>
</evidence>
<reference evidence="8" key="1">
    <citation type="journal article" date="2021" name="PeerJ">
        <title>Extensive microbial diversity within the chicken gut microbiome revealed by metagenomics and culture.</title>
        <authorList>
            <person name="Gilroy R."/>
            <person name="Ravi A."/>
            <person name="Getino M."/>
            <person name="Pursley I."/>
            <person name="Horton D.L."/>
            <person name="Alikhan N.F."/>
            <person name="Baker D."/>
            <person name="Gharbi K."/>
            <person name="Hall N."/>
            <person name="Watson M."/>
            <person name="Adriaenssens E.M."/>
            <person name="Foster-Nyarko E."/>
            <person name="Jarju S."/>
            <person name="Secka A."/>
            <person name="Antonio M."/>
            <person name="Oren A."/>
            <person name="Chaudhuri R.R."/>
            <person name="La Ragione R."/>
            <person name="Hildebrand F."/>
            <person name="Pallen M.J."/>
        </authorList>
    </citation>
    <scope>NUCLEOTIDE SEQUENCE</scope>
    <source>
        <strain evidence="8">CHK185-5351</strain>
    </source>
</reference>
<keyword evidence="2" id="KW-1003">Cell membrane</keyword>
<dbReference type="InterPro" id="IPR019264">
    <property type="entry name" value="DUF2179"/>
</dbReference>
<evidence type="ECO:0000313" key="9">
    <source>
        <dbReference type="Proteomes" id="UP000823849"/>
    </source>
</evidence>
<reference evidence="8" key="2">
    <citation type="submission" date="2021-04" db="EMBL/GenBank/DDBJ databases">
        <authorList>
            <person name="Gilroy R."/>
        </authorList>
    </citation>
    <scope>NUCLEOTIDE SEQUENCE</scope>
    <source>
        <strain evidence="8">CHK185-5351</strain>
    </source>
</reference>
<evidence type="ECO:0000256" key="3">
    <source>
        <dbReference type="ARBA" id="ARBA00022692"/>
    </source>
</evidence>
<dbReference type="EMBL" id="DWWU01000026">
    <property type="protein sequence ID" value="HJC15428.1"/>
    <property type="molecule type" value="Genomic_DNA"/>
</dbReference>
<keyword evidence="4 6" id="KW-1133">Transmembrane helix</keyword>
<feature type="domain" description="DUF2179" evidence="7">
    <location>
        <begin position="228"/>
        <end position="282"/>
    </location>
</feature>
<evidence type="ECO:0000256" key="2">
    <source>
        <dbReference type="ARBA" id="ARBA00022475"/>
    </source>
</evidence>
<dbReference type="PIRSF" id="PIRSF006483">
    <property type="entry name" value="Membrane_protein_YitT"/>
    <property type="match status" value="1"/>
</dbReference>
<evidence type="ECO:0000256" key="4">
    <source>
        <dbReference type="ARBA" id="ARBA00022989"/>
    </source>
</evidence>
<keyword evidence="3 6" id="KW-0812">Transmembrane</keyword>